<dbReference type="KEGG" id="gma:AciX8_2469"/>
<keyword evidence="3" id="KW-0238">DNA-binding</keyword>
<feature type="domain" description="HTH lysR-type" evidence="5">
    <location>
        <begin position="1"/>
        <end position="58"/>
    </location>
</feature>
<dbReference type="GO" id="GO:0003677">
    <property type="term" value="F:DNA binding"/>
    <property type="evidence" value="ECO:0007669"/>
    <property type="project" value="UniProtKB-KW"/>
</dbReference>
<evidence type="ECO:0000256" key="1">
    <source>
        <dbReference type="ARBA" id="ARBA00009437"/>
    </source>
</evidence>
<dbReference type="HOGENOM" id="CLU_039613_6_4_0"/>
<evidence type="ECO:0000256" key="2">
    <source>
        <dbReference type="ARBA" id="ARBA00023015"/>
    </source>
</evidence>
<evidence type="ECO:0000313" key="6">
    <source>
        <dbReference type="EMBL" id="AEU36785.1"/>
    </source>
</evidence>
<keyword evidence="2" id="KW-0805">Transcription regulation</keyword>
<protein>
    <submittedName>
        <fullName evidence="6">Transcriptional regulator, LysR family</fullName>
    </submittedName>
</protein>
<reference evidence="6 7" key="1">
    <citation type="submission" date="2011-11" db="EMBL/GenBank/DDBJ databases">
        <title>Complete sequence of Granulicella mallensis MP5ACTX8.</title>
        <authorList>
            <consortium name="US DOE Joint Genome Institute"/>
            <person name="Lucas S."/>
            <person name="Copeland A."/>
            <person name="Lapidus A."/>
            <person name="Cheng J.-F."/>
            <person name="Goodwin L."/>
            <person name="Pitluck S."/>
            <person name="Peters L."/>
            <person name="Lu M."/>
            <person name="Detter J.C."/>
            <person name="Han C."/>
            <person name="Tapia R."/>
            <person name="Land M."/>
            <person name="Hauser L."/>
            <person name="Kyrpides N."/>
            <person name="Ivanova N."/>
            <person name="Mikhailova N."/>
            <person name="Pagani I."/>
            <person name="Rawat S."/>
            <person name="Mannisto M."/>
            <person name="Haggblom M."/>
            <person name="Woyke T."/>
        </authorList>
    </citation>
    <scope>NUCLEOTIDE SEQUENCE [LARGE SCALE GENOMIC DNA]</scope>
    <source>
        <strain evidence="7">ATCC BAA-1857 / DSM 23137 / MP5ACTX8</strain>
    </source>
</reference>
<dbReference type="OrthoDB" id="9803735at2"/>
<dbReference type="Proteomes" id="UP000007113">
    <property type="component" value="Chromosome"/>
</dbReference>
<keyword evidence="7" id="KW-1185">Reference proteome</keyword>
<dbReference type="SUPFAM" id="SSF46785">
    <property type="entry name" value="Winged helix' DNA-binding domain"/>
    <property type="match status" value="1"/>
</dbReference>
<keyword evidence="4" id="KW-0804">Transcription</keyword>
<dbReference type="Pfam" id="PF03466">
    <property type="entry name" value="LysR_substrate"/>
    <property type="match status" value="1"/>
</dbReference>
<dbReference type="RefSeq" id="WP_014265663.1">
    <property type="nucleotide sequence ID" value="NC_016631.1"/>
</dbReference>
<dbReference type="AlphaFoldDB" id="G8NZ49"/>
<sequence length="296" mass="32692">MELKHLTSFVAVADRLSFVHAAKQLHISQPALTGQIQKLEEGLGVQLLVRDRRTVKLTEVGKIFLVEARATLTRARQAVECVQRAARGEVRRLKIGFVSSVALEIVPSIVSEFRKQHPEVTLDLTNLRTVSQVKGLLGENIDIGFLRLPLAHDQLNIKVIHREKFAVILPKGHRLSKEKRLCLAQLQDEPFIAYGRRWAPGFFDSIIQMCTREGFRPNIVQETGEMYTAIALVKAGVGIAILPQSVVLAQSKNIVMKLLPKSSGCSEIALATRAGEDSSLVLSFIALAGKMCKTIS</sequence>
<dbReference type="PANTHER" id="PTHR30346:SF28">
    <property type="entry name" value="HTH-TYPE TRANSCRIPTIONAL REGULATOR CYNR"/>
    <property type="match status" value="1"/>
</dbReference>
<dbReference type="SUPFAM" id="SSF53850">
    <property type="entry name" value="Periplasmic binding protein-like II"/>
    <property type="match status" value="1"/>
</dbReference>
<name>G8NZ49_GRAMM</name>
<dbReference type="Pfam" id="PF00126">
    <property type="entry name" value="HTH_1"/>
    <property type="match status" value="1"/>
</dbReference>
<proteinExistence type="inferred from homology"/>
<comment type="similarity">
    <text evidence="1">Belongs to the LysR transcriptional regulatory family.</text>
</comment>
<evidence type="ECO:0000313" key="7">
    <source>
        <dbReference type="Proteomes" id="UP000007113"/>
    </source>
</evidence>
<dbReference type="InterPro" id="IPR036388">
    <property type="entry name" value="WH-like_DNA-bd_sf"/>
</dbReference>
<dbReference type="GO" id="GO:0032993">
    <property type="term" value="C:protein-DNA complex"/>
    <property type="evidence" value="ECO:0007669"/>
    <property type="project" value="TreeGrafter"/>
</dbReference>
<dbReference type="Gene3D" id="3.40.190.10">
    <property type="entry name" value="Periplasmic binding protein-like II"/>
    <property type="match status" value="2"/>
</dbReference>
<gene>
    <name evidence="6" type="ordered locus">AciX8_2469</name>
</gene>
<evidence type="ECO:0000256" key="4">
    <source>
        <dbReference type="ARBA" id="ARBA00023163"/>
    </source>
</evidence>
<evidence type="ECO:0000256" key="3">
    <source>
        <dbReference type="ARBA" id="ARBA00023125"/>
    </source>
</evidence>
<dbReference type="InterPro" id="IPR036390">
    <property type="entry name" value="WH_DNA-bd_sf"/>
</dbReference>
<dbReference type="eggNOG" id="COG0583">
    <property type="taxonomic scope" value="Bacteria"/>
</dbReference>
<dbReference type="EMBL" id="CP003130">
    <property type="protein sequence ID" value="AEU36785.1"/>
    <property type="molecule type" value="Genomic_DNA"/>
</dbReference>
<evidence type="ECO:0000259" key="5">
    <source>
        <dbReference type="PROSITE" id="PS50931"/>
    </source>
</evidence>
<dbReference type="PROSITE" id="PS50931">
    <property type="entry name" value="HTH_LYSR"/>
    <property type="match status" value="1"/>
</dbReference>
<accession>G8NZ49</accession>
<organism evidence="6 7">
    <name type="scientific">Granulicella mallensis (strain ATCC BAA-1857 / DSM 23137 / MP5ACTX8)</name>
    <dbReference type="NCBI Taxonomy" id="682795"/>
    <lineage>
        <taxon>Bacteria</taxon>
        <taxon>Pseudomonadati</taxon>
        <taxon>Acidobacteriota</taxon>
        <taxon>Terriglobia</taxon>
        <taxon>Terriglobales</taxon>
        <taxon>Acidobacteriaceae</taxon>
        <taxon>Granulicella</taxon>
    </lineage>
</organism>
<dbReference type="FunFam" id="1.10.10.10:FF:000001">
    <property type="entry name" value="LysR family transcriptional regulator"/>
    <property type="match status" value="1"/>
</dbReference>
<dbReference type="PRINTS" id="PR00039">
    <property type="entry name" value="HTHLYSR"/>
</dbReference>
<dbReference type="CDD" id="cd08414">
    <property type="entry name" value="PBP2_LTTR_aromatics_like"/>
    <property type="match status" value="1"/>
</dbReference>
<dbReference type="PANTHER" id="PTHR30346">
    <property type="entry name" value="TRANSCRIPTIONAL DUAL REGULATOR HCAR-RELATED"/>
    <property type="match status" value="1"/>
</dbReference>
<dbReference type="GO" id="GO:0003700">
    <property type="term" value="F:DNA-binding transcription factor activity"/>
    <property type="evidence" value="ECO:0007669"/>
    <property type="project" value="InterPro"/>
</dbReference>
<dbReference type="Gene3D" id="1.10.10.10">
    <property type="entry name" value="Winged helix-like DNA-binding domain superfamily/Winged helix DNA-binding domain"/>
    <property type="match status" value="1"/>
</dbReference>
<dbReference type="InterPro" id="IPR000847">
    <property type="entry name" value="LysR_HTH_N"/>
</dbReference>
<dbReference type="InterPro" id="IPR005119">
    <property type="entry name" value="LysR_subst-bd"/>
</dbReference>